<dbReference type="EMBL" id="JAWJWF010000048">
    <property type="protein sequence ID" value="KAK6620477.1"/>
    <property type="molecule type" value="Genomic_DNA"/>
</dbReference>
<reference evidence="1 2" key="1">
    <citation type="submission" date="2023-09" db="EMBL/GenBank/DDBJ databases">
        <title>Genomes of two closely related lineages of the louse Polyplax serrata with different host specificities.</title>
        <authorList>
            <person name="Martinu J."/>
            <person name="Tarabai H."/>
            <person name="Stefka J."/>
            <person name="Hypsa V."/>
        </authorList>
    </citation>
    <scope>NUCLEOTIDE SEQUENCE [LARGE SCALE GENOMIC DNA]</scope>
    <source>
        <strain evidence="1">98ZLc_SE</strain>
    </source>
</reference>
<name>A0ABR1AJC6_POLSC</name>
<evidence type="ECO:0000313" key="2">
    <source>
        <dbReference type="Proteomes" id="UP001359485"/>
    </source>
</evidence>
<sequence length="232" mass="26862">MAVANKTQPKKYLTVYKKDYYAKKCPREPLIRPIQDYADPVAGALEEYVLPYCKYNELPPTLKANYPEPKEYALEVAEKYPTTRDLLRDSPGGSPDFEVIDKLYENENRTTYMMSYCRLRDYDSKAKRDRTTGTLPEGWVVPLTTQKCSYRNPFVLSPEGLEKIVVKRPKDNLIPNKKEREILEVKTGETIYISDISNTGMEIIKGKLHGDVNVRPQFDQDELLRAKLIRNN</sequence>
<organism evidence="1 2">
    <name type="scientific">Polyplax serrata</name>
    <name type="common">Common mouse louse</name>
    <dbReference type="NCBI Taxonomy" id="468196"/>
    <lineage>
        <taxon>Eukaryota</taxon>
        <taxon>Metazoa</taxon>
        <taxon>Ecdysozoa</taxon>
        <taxon>Arthropoda</taxon>
        <taxon>Hexapoda</taxon>
        <taxon>Insecta</taxon>
        <taxon>Pterygota</taxon>
        <taxon>Neoptera</taxon>
        <taxon>Paraneoptera</taxon>
        <taxon>Psocodea</taxon>
        <taxon>Troctomorpha</taxon>
        <taxon>Phthiraptera</taxon>
        <taxon>Anoplura</taxon>
        <taxon>Polyplacidae</taxon>
        <taxon>Polyplax</taxon>
    </lineage>
</organism>
<accession>A0ABR1AJC6</accession>
<dbReference type="Proteomes" id="UP001359485">
    <property type="component" value="Unassembled WGS sequence"/>
</dbReference>
<keyword evidence="2" id="KW-1185">Reference proteome</keyword>
<protein>
    <submittedName>
        <fullName evidence="1">Uncharacterized protein</fullName>
    </submittedName>
</protein>
<comment type="caution">
    <text evidence="1">The sequence shown here is derived from an EMBL/GenBank/DDBJ whole genome shotgun (WGS) entry which is preliminary data.</text>
</comment>
<evidence type="ECO:0000313" key="1">
    <source>
        <dbReference type="EMBL" id="KAK6620477.1"/>
    </source>
</evidence>
<gene>
    <name evidence="1" type="ORF">RUM44_006878</name>
</gene>
<proteinExistence type="predicted"/>